<feature type="region of interest" description="Disordered" evidence="1">
    <location>
        <begin position="179"/>
        <end position="200"/>
    </location>
</feature>
<proteinExistence type="predicted"/>
<dbReference type="InterPro" id="IPR046496">
    <property type="entry name" value="DUF6589"/>
</dbReference>
<dbReference type="AlphaFoldDB" id="A0AAD7MMW4"/>
<gene>
    <name evidence="3" type="ORF">B0H16DRAFT_1736762</name>
</gene>
<feature type="region of interest" description="Disordered" evidence="1">
    <location>
        <begin position="637"/>
        <end position="716"/>
    </location>
</feature>
<reference evidence="3" key="1">
    <citation type="submission" date="2023-03" db="EMBL/GenBank/DDBJ databases">
        <title>Massive genome expansion in bonnet fungi (Mycena s.s.) driven by repeated elements and novel gene families across ecological guilds.</title>
        <authorList>
            <consortium name="Lawrence Berkeley National Laboratory"/>
            <person name="Harder C.B."/>
            <person name="Miyauchi S."/>
            <person name="Viragh M."/>
            <person name="Kuo A."/>
            <person name="Thoen E."/>
            <person name="Andreopoulos B."/>
            <person name="Lu D."/>
            <person name="Skrede I."/>
            <person name="Drula E."/>
            <person name="Henrissat B."/>
            <person name="Morin E."/>
            <person name="Kohler A."/>
            <person name="Barry K."/>
            <person name="LaButti K."/>
            <person name="Morin E."/>
            <person name="Salamov A."/>
            <person name="Lipzen A."/>
            <person name="Mereny Z."/>
            <person name="Hegedus B."/>
            <person name="Baldrian P."/>
            <person name="Stursova M."/>
            <person name="Weitz H."/>
            <person name="Taylor A."/>
            <person name="Grigoriev I.V."/>
            <person name="Nagy L.G."/>
            <person name="Martin F."/>
            <person name="Kauserud H."/>
        </authorList>
    </citation>
    <scope>NUCLEOTIDE SEQUENCE</scope>
    <source>
        <strain evidence="3">CBHHK182m</strain>
    </source>
</reference>
<comment type="caution">
    <text evidence="3">The sequence shown here is derived from an EMBL/GenBank/DDBJ whole genome shotgun (WGS) entry which is preliminary data.</text>
</comment>
<organism evidence="3 4">
    <name type="scientific">Mycena metata</name>
    <dbReference type="NCBI Taxonomy" id="1033252"/>
    <lineage>
        <taxon>Eukaryota</taxon>
        <taxon>Fungi</taxon>
        <taxon>Dikarya</taxon>
        <taxon>Basidiomycota</taxon>
        <taxon>Agaricomycotina</taxon>
        <taxon>Agaricomycetes</taxon>
        <taxon>Agaricomycetidae</taxon>
        <taxon>Agaricales</taxon>
        <taxon>Marasmiineae</taxon>
        <taxon>Mycenaceae</taxon>
        <taxon>Mycena</taxon>
    </lineage>
</organism>
<feature type="compositionally biased region" description="Low complexity" evidence="1">
    <location>
        <begin position="555"/>
        <end position="570"/>
    </location>
</feature>
<sequence length="1027" mass="114383">MDDNPPPSRPIRKYNKTPAPLTVPSLESILASGSSASSNSPITPSPSSASTQPSLRATRRTDFQKIDDVLKNWGFRSLGDFLATLFHPRVRGEKDHRSSRHRQVVAAFLQGRSNVAMADIIPLMYNHHKSRPKRLNTAERSAAFSPYKPLAQIRFAAPCLSAWATRIVGDAAYSRVGKMARKPKDGSRHRRHLRASTNGRSPNTQVVAWEDVDFTIEELAHGYKDEDELVWFLTECFAGSRKNGKVVVKKTRPHPVIQVGAISSFITARNQYASGDLALPIGLWLFATQAHIDVKRVLCRFGYSVSGSTASRALNTMTDSDLHRLKSQVQDATARGEVEWGKISDNIQRYDRVYEHGIGRESELKVGIACTAFRFDACKPGAFRADDHIKRVIQNDRKNMTTESVYQSINWSHIDTITELHYVRVLAAFIPHLNHFSPEISARFRTTLALHRLNPHKTILQPLGTNSERQIENKGYQEGFFDFDRQMGVEPEKSDNLLSWNRGDGAAHGTHMRLKKIQATTPDVYKSFRNALSTPEVWHTKATKLNSTASNHYGPAASPDPSSLSRSSNATNMKRPSDLKKLASSTAGGILVLECNADLIQHFDDLAAKTAIPTLEDLLEHAHVLRERYATQAAYERAVDKSEHEEAEPRERFPEGAAWTAPCAPEGPLAVPDEDAEMPEPTVILDLPSAPDIPEEPTATPKKLPAGPQTHKEPAGFDGDRVLSNSILFLREFGWWVEMNYAIPEGDVGRLMEILKIYIFTFAGTANQNYVGYLLDLYALLRYECSPDLKDGILNNFLFNLNDGPGNFVEADITQEWFNLLDETQILLRLYKDEELHKFRSCRSMGHAAVNTFDRGYHRLDAGKMAEHVERSTEYASLVHEMEMLRNGNPDTTQPDPSPPSFSQPPHPGSSTSSPPSNHLPLPSSTLRSTSPGSTCSTGSNAARIAADCVQDWDETDHSNERICSGSDLTVIVDPNTGIMSDDWYEPADFEELLDRMFGPDGGQEESEDEGEIEQDEPDSESEGEVT</sequence>
<feature type="region of interest" description="Disordered" evidence="1">
    <location>
        <begin position="996"/>
        <end position="1027"/>
    </location>
</feature>
<feature type="region of interest" description="Disordered" evidence="1">
    <location>
        <begin position="886"/>
        <end position="940"/>
    </location>
</feature>
<accession>A0AAD7MMW4</accession>
<protein>
    <recommendedName>
        <fullName evidence="2">DUF6589 domain-containing protein</fullName>
    </recommendedName>
</protein>
<feature type="compositionally biased region" description="Basic and acidic residues" evidence="1">
    <location>
        <begin position="637"/>
        <end position="654"/>
    </location>
</feature>
<evidence type="ECO:0000256" key="1">
    <source>
        <dbReference type="SAM" id="MobiDB-lite"/>
    </source>
</evidence>
<feature type="compositionally biased region" description="Acidic residues" evidence="1">
    <location>
        <begin position="1003"/>
        <end position="1027"/>
    </location>
</feature>
<evidence type="ECO:0000313" key="3">
    <source>
        <dbReference type="EMBL" id="KAJ7724384.1"/>
    </source>
</evidence>
<name>A0AAD7MMW4_9AGAR</name>
<feature type="compositionally biased region" description="Low complexity" evidence="1">
    <location>
        <begin position="24"/>
        <end position="55"/>
    </location>
</feature>
<feature type="compositionally biased region" description="Low complexity" evidence="1">
    <location>
        <begin position="909"/>
        <end position="940"/>
    </location>
</feature>
<keyword evidence="4" id="KW-1185">Reference proteome</keyword>
<dbReference type="Proteomes" id="UP001215598">
    <property type="component" value="Unassembled WGS sequence"/>
</dbReference>
<feature type="region of interest" description="Disordered" evidence="1">
    <location>
        <begin position="1"/>
        <end position="58"/>
    </location>
</feature>
<feature type="compositionally biased region" description="Pro residues" evidence="1">
    <location>
        <begin position="896"/>
        <end position="908"/>
    </location>
</feature>
<feature type="domain" description="DUF6589" evidence="2">
    <location>
        <begin position="395"/>
        <end position="820"/>
    </location>
</feature>
<feature type="region of interest" description="Disordered" evidence="1">
    <location>
        <begin position="547"/>
        <end position="580"/>
    </location>
</feature>
<evidence type="ECO:0000259" key="2">
    <source>
        <dbReference type="Pfam" id="PF20231"/>
    </source>
</evidence>
<dbReference type="Pfam" id="PF20231">
    <property type="entry name" value="DUF6589"/>
    <property type="match status" value="1"/>
</dbReference>
<dbReference type="EMBL" id="JARKIB010000203">
    <property type="protein sequence ID" value="KAJ7724384.1"/>
    <property type="molecule type" value="Genomic_DNA"/>
</dbReference>
<evidence type="ECO:0000313" key="4">
    <source>
        <dbReference type="Proteomes" id="UP001215598"/>
    </source>
</evidence>